<comment type="caution">
    <text evidence="2">The sequence shown here is derived from an EMBL/GenBank/DDBJ whole genome shotgun (WGS) entry which is preliminary data.</text>
</comment>
<gene>
    <name evidence="2" type="ORF">LCGC14_1356360</name>
</gene>
<sequence>MVETAGIIPEVIVVDATVAGVGVFKDKMRINLTIPAFKSDYPTNCSDFPEGMDTAVKVHEPHRLELRRQNRVPGKGDGSKPFHYYWGINGRSEEPPTVFAQAPSPTSSSNDGLRNDPTGISIERQVAFKGAVELAVARIQAGEAVMMEQVLDETEKAATTIHGGPMVQEVSEPPMDEQPEDQSTQEAFDNLGSGSQDGGGTIGNLGDFMTQAQRSGYGYRTDILNKLGVGQPVDILGKYGSFDAAMKKLATP</sequence>
<reference evidence="2" key="1">
    <citation type="journal article" date="2015" name="Nature">
        <title>Complex archaea that bridge the gap between prokaryotes and eukaryotes.</title>
        <authorList>
            <person name="Spang A."/>
            <person name="Saw J.H."/>
            <person name="Jorgensen S.L."/>
            <person name="Zaremba-Niedzwiedzka K."/>
            <person name="Martijn J."/>
            <person name="Lind A.E."/>
            <person name="van Eijk R."/>
            <person name="Schleper C."/>
            <person name="Guy L."/>
            <person name="Ettema T.J."/>
        </authorList>
    </citation>
    <scope>NUCLEOTIDE SEQUENCE</scope>
</reference>
<name>A0A0F9K9D9_9ZZZZ</name>
<evidence type="ECO:0000313" key="2">
    <source>
        <dbReference type="EMBL" id="KKM78799.1"/>
    </source>
</evidence>
<proteinExistence type="predicted"/>
<dbReference type="AlphaFoldDB" id="A0A0F9K9D9"/>
<feature type="region of interest" description="Disordered" evidence="1">
    <location>
        <begin position="166"/>
        <end position="203"/>
    </location>
</feature>
<accession>A0A0F9K9D9</accession>
<dbReference type="EMBL" id="LAZR01008433">
    <property type="protein sequence ID" value="KKM78799.1"/>
    <property type="molecule type" value="Genomic_DNA"/>
</dbReference>
<protein>
    <submittedName>
        <fullName evidence="2">Uncharacterized protein</fullName>
    </submittedName>
</protein>
<evidence type="ECO:0000256" key="1">
    <source>
        <dbReference type="SAM" id="MobiDB-lite"/>
    </source>
</evidence>
<organism evidence="2">
    <name type="scientific">marine sediment metagenome</name>
    <dbReference type="NCBI Taxonomy" id="412755"/>
    <lineage>
        <taxon>unclassified sequences</taxon>
        <taxon>metagenomes</taxon>
        <taxon>ecological metagenomes</taxon>
    </lineage>
</organism>